<dbReference type="HOGENOM" id="CLU_3364519_0_0_3"/>
<organism evidence="1 2">
    <name type="scientific">Cyanobacterium aponinum (strain PCC 10605)</name>
    <dbReference type="NCBI Taxonomy" id="755178"/>
    <lineage>
        <taxon>Bacteria</taxon>
        <taxon>Bacillati</taxon>
        <taxon>Cyanobacteriota</taxon>
        <taxon>Cyanophyceae</taxon>
        <taxon>Oscillatoriophycideae</taxon>
        <taxon>Chroococcales</taxon>
        <taxon>Geminocystaceae</taxon>
        <taxon>Cyanobacterium</taxon>
    </lineage>
</organism>
<sequence length="35" mass="4225">MQIESNIFGVKKRPYYVMLAFHDPETRKYTDFPMA</sequence>
<proteinExistence type="predicted"/>
<dbReference type="KEGG" id="can:Cyan10605_1854"/>
<reference evidence="2" key="1">
    <citation type="journal article" date="2013" name="Proc. Natl. Acad. Sci. U.S.A.">
        <title>Improving the coverage of the cyanobacterial phylum using diversity-driven genome sequencing.</title>
        <authorList>
            <person name="Shih P.M."/>
            <person name="Wu D."/>
            <person name="Latifi A."/>
            <person name="Axen S.D."/>
            <person name="Fewer D.P."/>
            <person name="Talla E."/>
            <person name="Calteau A."/>
            <person name="Cai F."/>
            <person name="Tandeau de Marsac N."/>
            <person name="Rippka R."/>
            <person name="Herdman M."/>
            <person name="Sivonen K."/>
            <person name="Coursin T."/>
            <person name="Laurent T."/>
            <person name="Goodwin L."/>
            <person name="Nolan M."/>
            <person name="Davenport K.W."/>
            <person name="Han C.S."/>
            <person name="Rubin E.M."/>
            <person name="Eisen J.A."/>
            <person name="Woyke T."/>
            <person name="Gugger M."/>
            <person name="Kerfeld C.A."/>
        </authorList>
    </citation>
    <scope>NUCLEOTIDE SEQUENCE [LARGE SCALE GENOMIC DNA]</scope>
    <source>
        <strain evidence="2">PCC 10605</strain>
    </source>
</reference>
<gene>
    <name evidence="1" type="ordered locus">Cyan10605_1854</name>
</gene>
<keyword evidence="2" id="KW-1185">Reference proteome</keyword>
<dbReference type="STRING" id="755178.Cyan10605_1854"/>
<dbReference type="EMBL" id="CP003947">
    <property type="protein sequence ID" value="AFZ53955.1"/>
    <property type="molecule type" value="Genomic_DNA"/>
</dbReference>
<name>K9Z5V5_CYAAP</name>
<dbReference type="Proteomes" id="UP000010480">
    <property type="component" value="Chromosome"/>
</dbReference>
<accession>K9Z5V5</accession>
<evidence type="ECO:0000313" key="1">
    <source>
        <dbReference type="EMBL" id="AFZ53955.1"/>
    </source>
</evidence>
<evidence type="ECO:0000313" key="2">
    <source>
        <dbReference type="Proteomes" id="UP000010480"/>
    </source>
</evidence>
<protein>
    <submittedName>
        <fullName evidence="1">Uncharacterized protein</fullName>
    </submittedName>
</protein>
<dbReference type="AlphaFoldDB" id="K9Z5V5"/>